<dbReference type="Proteomes" id="UP000779900">
    <property type="component" value="Unassembled WGS sequence"/>
</dbReference>
<comment type="caution">
    <text evidence="2">The sequence shown here is derived from an EMBL/GenBank/DDBJ whole genome shotgun (WGS) entry which is preliminary data.</text>
</comment>
<evidence type="ECO:0000256" key="1">
    <source>
        <dbReference type="SAM" id="SignalP"/>
    </source>
</evidence>
<dbReference type="SUPFAM" id="SSF159501">
    <property type="entry name" value="EreA/ChaN-like"/>
    <property type="match status" value="1"/>
</dbReference>
<protein>
    <recommendedName>
        <fullName evidence="4">Haem-binding uptake Tiki superfamily ChaN domain-containing protein</fullName>
    </recommendedName>
</protein>
<reference evidence="2" key="1">
    <citation type="submission" date="2019-03" db="EMBL/GenBank/DDBJ databases">
        <title>Lake Tanganyika Metagenome-Assembled Genomes (MAGs).</title>
        <authorList>
            <person name="Tran P."/>
        </authorList>
    </citation>
    <scope>NUCLEOTIDE SEQUENCE</scope>
    <source>
        <strain evidence="2">K_DeepCast_150m_m2_040</strain>
    </source>
</reference>
<keyword evidence="1" id="KW-0732">Signal</keyword>
<name>A0A937XC33_UNCW3</name>
<gene>
    <name evidence="2" type="ORF">FJY68_00165</name>
</gene>
<proteinExistence type="predicted"/>
<dbReference type="EMBL" id="VGIR01000001">
    <property type="protein sequence ID" value="MBM3330247.1"/>
    <property type="molecule type" value="Genomic_DNA"/>
</dbReference>
<evidence type="ECO:0000313" key="2">
    <source>
        <dbReference type="EMBL" id="MBM3330247.1"/>
    </source>
</evidence>
<feature type="signal peptide" evidence="1">
    <location>
        <begin position="1"/>
        <end position="32"/>
    </location>
</feature>
<feature type="chain" id="PRO_5038002874" description="Haem-binding uptake Tiki superfamily ChaN domain-containing protein" evidence="1">
    <location>
        <begin position="33"/>
        <end position="395"/>
    </location>
</feature>
<sequence length="395" mass="44197">MKMRTDSMMPIRVLFACALAALCLLGCGDRSAPPIDPALKASLASWLAEHSKPPTDYVVGLFGSHDVVFLGEAHYLKHDLLFVQSLFEPLYRAGVRTFATEFARREDQALIDSLLAKPTWDEGLARTIVFSQFVLWGYQEYVDLFRAGWELNRKLAPGAPRFRILGVNDSPDWSYFRTRADMDVDSLKAKVWRGGGEEHWAQVILDAVGAGEKVLVYSGIHHALSGFLHPIVIDGKFVRFEDRRMGNFVYRKLGKRAVTVFLHAPWPGPKGMDDRWVCAADGVIDALMQGLPSGPRAVGFDLAGSPFGNLRVRNALYARGYDDFRPSMFCDGWIYTQPISSNQGVTPIQGWINAGNLERARAQSPNPDWRQLTASEFNARIAQAADVRKLWGHLR</sequence>
<accession>A0A937XC33</accession>
<evidence type="ECO:0008006" key="4">
    <source>
        <dbReference type="Google" id="ProtNLM"/>
    </source>
</evidence>
<organism evidence="2 3">
    <name type="scientific">candidate division WOR-3 bacterium</name>
    <dbReference type="NCBI Taxonomy" id="2052148"/>
    <lineage>
        <taxon>Bacteria</taxon>
        <taxon>Bacteria division WOR-3</taxon>
    </lineage>
</organism>
<dbReference type="AlphaFoldDB" id="A0A937XC33"/>
<evidence type="ECO:0000313" key="3">
    <source>
        <dbReference type="Proteomes" id="UP000779900"/>
    </source>
</evidence>